<feature type="compositionally biased region" description="Basic residues" evidence="1">
    <location>
        <begin position="252"/>
        <end position="268"/>
    </location>
</feature>
<proteinExistence type="predicted"/>
<gene>
    <name evidence="4" type="ORF">GIB67_003131</name>
</gene>
<dbReference type="InterPro" id="IPR056116">
    <property type="entry name" value="DUF7699"/>
</dbReference>
<dbReference type="AlphaFoldDB" id="A0A7J7N609"/>
<feature type="domain" description="DUF7699" evidence="3">
    <location>
        <begin position="108"/>
        <end position="192"/>
    </location>
</feature>
<dbReference type="PANTHER" id="PTHR35323">
    <property type="entry name" value="SAP DOMAIN-CONTAINING PROTEIN"/>
    <property type="match status" value="1"/>
</dbReference>
<dbReference type="Pfam" id="PF02037">
    <property type="entry name" value="SAP"/>
    <property type="match status" value="1"/>
</dbReference>
<keyword evidence="5" id="KW-1185">Reference proteome</keyword>
<organism evidence="4 5">
    <name type="scientific">Kingdonia uniflora</name>
    <dbReference type="NCBI Taxonomy" id="39325"/>
    <lineage>
        <taxon>Eukaryota</taxon>
        <taxon>Viridiplantae</taxon>
        <taxon>Streptophyta</taxon>
        <taxon>Embryophyta</taxon>
        <taxon>Tracheophyta</taxon>
        <taxon>Spermatophyta</taxon>
        <taxon>Magnoliopsida</taxon>
        <taxon>Ranunculales</taxon>
        <taxon>Circaeasteraceae</taxon>
        <taxon>Kingdonia</taxon>
    </lineage>
</organism>
<feature type="region of interest" description="Disordered" evidence="1">
    <location>
        <begin position="203"/>
        <end position="228"/>
    </location>
</feature>
<dbReference type="Pfam" id="PF24766">
    <property type="entry name" value="DUF7699"/>
    <property type="match status" value="1"/>
</dbReference>
<sequence>MIQNKTWTISTNVVNDLSFLWERINEVQLQQTDVDEVVWTVSAKGRRDLQVLKIEECKLYLRKHELRLTGTKAVCIQRIQEHWRIKDGNGEKLYPRSSFRINCTGDVCQGDVVVFTQRVYEKFDEMKRSGNIMGKRTIVGRVVKESYGAAKQQHTFTVEVLWSKGVKRLPPLFPLLVKGRNLYRLRTYRQLWDNEAERSKVLDEKHKRGSEARNFRAMKKAGTANRGQAAPNLRGLLGHVYNFMYPFVGAKRQSHSHHTRSPSPKRRRTQESRPAFKSNTINQNRNQGRGKALILKPANLKKVTKQKTPESPARDLPRPIHNGIGAPILQQQTLRSPAYNYYRSQMPPQHNGTFRLANEVCSTSTAMRYPQGYSHSNHTHHSDTNPNYNFDPSSLPRFRDQAIMDRNGGMSTVYLRCSAPGCDDYQANNCVYFACWKCCRRTGRICVGHQLY</sequence>
<feature type="domain" description="SAP" evidence="2">
    <location>
        <begin position="49"/>
        <end position="84"/>
    </location>
</feature>
<evidence type="ECO:0000259" key="2">
    <source>
        <dbReference type="Pfam" id="PF02037"/>
    </source>
</evidence>
<evidence type="ECO:0000256" key="1">
    <source>
        <dbReference type="SAM" id="MobiDB-lite"/>
    </source>
</evidence>
<evidence type="ECO:0000313" key="5">
    <source>
        <dbReference type="Proteomes" id="UP000541444"/>
    </source>
</evidence>
<comment type="caution">
    <text evidence="4">The sequence shown here is derived from an EMBL/GenBank/DDBJ whole genome shotgun (WGS) entry which is preliminary data.</text>
</comment>
<reference evidence="4 5" key="1">
    <citation type="journal article" date="2020" name="IScience">
        <title>Genome Sequencing of the Endangered Kingdonia uniflora (Circaeasteraceae, Ranunculales) Reveals Potential Mechanisms of Evolutionary Specialization.</title>
        <authorList>
            <person name="Sun Y."/>
            <person name="Deng T."/>
            <person name="Zhang A."/>
            <person name="Moore M.J."/>
            <person name="Landis J.B."/>
            <person name="Lin N."/>
            <person name="Zhang H."/>
            <person name="Zhang X."/>
            <person name="Huang J."/>
            <person name="Zhang X."/>
            <person name="Sun H."/>
            <person name="Wang H."/>
        </authorList>
    </citation>
    <scope>NUCLEOTIDE SEQUENCE [LARGE SCALE GENOMIC DNA]</scope>
    <source>
        <strain evidence="4">TB1705</strain>
        <tissue evidence="4">Leaf</tissue>
    </source>
</reference>
<evidence type="ECO:0008006" key="6">
    <source>
        <dbReference type="Google" id="ProtNLM"/>
    </source>
</evidence>
<evidence type="ECO:0000313" key="4">
    <source>
        <dbReference type="EMBL" id="KAF6162585.1"/>
    </source>
</evidence>
<dbReference type="EMBL" id="JACGCM010001019">
    <property type="protein sequence ID" value="KAF6162585.1"/>
    <property type="molecule type" value="Genomic_DNA"/>
</dbReference>
<dbReference type="InterPro" id="IPR003034">
    <property type="entry name" value="SAP_dom"/>
</dbReference>
<accession>A0A7J7N609</accession>
<feature type="region of interest" description="Disordered" evidence="1">
    <location>
        <begin position="251"/>
        <end position="284"/>
    </location>
</feature>
<evidence type="ECO:0000259" key="3">
    <source>
        <dbReference type="Pfam" id="PF24766"/>
    </source>
</evidence>
<feature type="compositionally biased region" description="Basic and acidic residues" evidence="1">
    <location>
        <begin position="203"/>
        <end position="214"/>
    </location>
</feature>
<name>A0A7J7N609_9MAGN</name>
<protein>
    <recommendedName>
        <fullName evidence="6">SAP domain-containing protein</fullName>
    </recommendedName>
</protein>
<dbReference type="Proteomes" id="UP000541444">
    <property type="component" value="Unassembled WGS sequence"/>
</dbReference>
<dbReference type="OrthoDB" id="690722at2759"/>
<dbReference type="PANTHER" id="PTHR35323:SF2">
    <property type="entry name" value="SAP DOMAIN-CONTAINING PROTEIN"/>
    <property type="match status" value="1"/>
</dbReference>